<evidence type="ECO:0000313" key="9">
    <source>
        <dbReference type="Proteomes" id="UP000235023"/>
    </source>
</evidence>
<proteinExistence type="predicted"/>
<feature type="transmembrane region" description="Helical" evidence="7">
    <location>
        <begin position="436"/>
        <end position="463"/>
    </location>
</feature>
<feature type="transmembrane region" description="Helical" evidence="7">
    <location>
        <begin position="548"/>
        <end position="569"/>
    </location>
</feature>
<evidence type="ECO:0000256" key="6">
    <source>
        <dbReference type="SAM" id="MobiDB-lite"/>
    </source>
</evidence>
<feature type="transmembrane region" description="Helical" evidence="7">
    <location>
        <begin position="159"/>
        <end position="177"/>
    </location>
</feature>
<organism evidence="8 9">
    <name type="scientific">Aspergillus taichungensis</name>
    <dbReference type="NCBI Taxonomy" id="482145"/>
    <lineage>
        <taxon>Eukaryota</taxon>
        <taxon>Fungi</taxon>
        <taxon>Dikarya</taxon>
        <taxon>Ascomycota</taxon>
        <taxon>Pezizomycotina</taxon>
        <taxon>Eurotiomycetes</taxon>
        <taxon>Eurotiomycetidae</taxon>
        <taxon>Eurotiales</taxon>
        <taxon>Aspergillaceae</taxon>
        <taxon>Aspergillus</taxon>
        <taxon>Aspergillus subgen. Circumdati</taxon>
    </lineage>
</organism>
<evidence type="ECO:0000256" key="5">
    <source>
        <dbReference type="ARBA" id="ARBA00023136"/>
    </source>
</evidence>
<name>A0A2J5HJB2_9EURO</name>
<dbReference type="EMBL" id="KZ559601">
    <property type="protein sequence ID" value="PLN77177.1"/>
    <property type="molecule type" value="Genomic_DNA"/>
</dbReference>
<keyword evidence="4 7" id="KW-1133">Transmembrane helix</keyword>
<dbReference type="Gene3D" id="1.20.1250.20">
    <property type="entry name" value="MFS general substrate transporter like domains"/>
    <property type="match status" value="1"/>
</dbReference>
<evidence type="ECO:0000256" key="2">
    <source>
        <dbReference type="ARBA" id="ARBA00022448"/>
    </source>
</evidence>
<dbReference type="InterPro" id="IPR036259">
    <property type="entry name" value="MFS_trans_sf"/>
</dbReference>
<feature type="transmembrane region" description="Helical" evidence="7">
    <location>
        <begin position="341"/>
        <end position="370"/>
    </location>
</feature>
<comment type="subcellular location">
    <subcellularLocation>
        <location evidence="1">Membrane</location>
        <topology evidence="1">Multi-pass membrane protein</topology>
    </subcellularLocation>
</comment>
<sequence length="575" mass="63259">MTDNAFPQSHTTRSENENEPLIGNSFTAEDDAFPPTETSSVDQEPKSSLHFFMVSLAIGGLQVVWSVQHSSASPYLLSLGLSKALLAFTWLAGPLTGTFVQPYIGIRSDNCSTRWGKRKPFMVVGGAGTIVCLLALAWIREIVGIFSGWSTEQTQSGTNVAVIILAMVLIYCLDFAINTVQTATRAFIVDNAPWQQQKLANAWASRISGAGNILGYCLGYLDLPTMFPFLGNTQFKVLCVVASVSLMTTLIISCTFTEEMVRAEEPPTRAPTATTPSIRLILSSIGQLSSQTRKVFSVQLASWFGWFPFLFFATTYMGQLYVDPIFDKNRDMSDDEIDKTWAYATRISTFALFVNALISFTANIMLPLLIRPAQEEEMEATKSTPNSSRSWRTLPSRCLQKLWIPGLTLRRMWLLSHCAFAACMFSTFFISSNQGASVMVGILGISWAITAWVPYALIATDIARFTAEKRQRQCQPVFGGNREHGNSQQHETSLESGQGSSGQTGQAGIVLGIHNVFISFPQIVSGAVSSLIFKILQKPRGEPYDTSVAWVMRLGGCAALVAAFLTMSLQEQFQR</sequence>
<feature type="compositionally biased region" description="Polar residues" evidence="6">
    <location>
        <begin position="1"/>
        <end position="11"/>
    </location>
</feature>
<dbReference type="OrthoDB" id="28755at2759"/>
<protein>
    <submittedName>
        <fullName evidence="8">Putative sucrose transporter</fullName>
    </submittedName>
</protein>
<dbReference type="GO" id="GO:0005886">
    <property type="term" value="C:plasma membrane"/>
    <property type="evidence" value="ECO:0007669"/>
    <property type="project" value="TreeGrafter"/>
</dbReference>
<feature type="compositionally biased region" description="Polar residues" evidence="6">
    <location>
        <begin position="486"/>
        <end position="495"/>
    </location>
</feature>
<feature type="transmembrane region" description="Helical" evidence="7">
    <location>
        <begin position="121"/>
        <end position="139"/>
    </location>
</feature>
<evidence type="ECO:0000256" key="7">
    <source>
        <dbReference type="SAM" id="Phobius"/>
    </source>
</evidence>
<feature type="region of interest" description="Disordered" evidence="6">
    <location>
        <begin position="477"/>
        <end position="501"/>
    </location>
</feature>
<evidence type="ECO:0000256" key="4">
    <source>
        <dbReference type="ARBA" id="ARBA00022989"/>
    </source>
</evidence>
<dbReference type="PANTHER" id="PTHR19432:SF35">
    <property type="entry name" value="SOLUTE CARRIER FAMILY 45 MEMBER 3 ISOFORM X1"/>
    <property type="match status" value="1"/>
</dbReference>
<accession>A0A2J5HJB2</accession>
<gene>
    <name evidence="8" type="ORF">BDW42DRAFT_188227</name>
</gene>
<dbReference type="PANTHER" id="PTHR19432">
    <property type="entry name" value="SUGAR TRANSPORTER"/>
    <property type="match status" value="1"/>
</dbReference>
<dbReference type="GO" id="GO:0008506">
    <property type="term" value="F:sucrose:proton symporter activity"/>
    <property type="evidence" value="ECO:0007669"/>
    <property type="project" value="TreeGrafter"/>
</dbReference>
<dbReference type="Pfam" id="PF13347">
    <property type="entry name" value="MFS_2"/>
    <property type="match status" value="1"/>
</dbReference>
<keyword evidence="9" id="KW-1185">Reference proteome</keyword>
<dbReference type="SUPFAM" id="SSF103473">
    <property type="entry name" value="MFS general substrate transporter"/>
    <property type="match status" value="1"/>
</dbReference>
<dbReference type="Proteomes" id="UP000235023">
    <property type="component" value="Unassembled WGS sequence"/>
</dbReference>
<feature type="transmembrane region" description="Helical" evidence="7">
    <location>
        <begin position="49"/>
        <end position="67"/>
    </location>
</feature>
<dbReference type="AlphaFoldDB" id="A0A2J5HJB2"/>
<feature type="transmembrane region" description="Helical" evidence="7">
    <location>
        <begin position="300"/>
        <end position="321"/>
    </location>
</feature>
<feature type="transmembrane region" description="Helical" evidence="7">
    <location>
        <begin position="412"/>
        <end position="430"/>
    </location>
</feature>
<reference evidence="9" key="1">
    <citation type="submission" date="2017-12" db="EMBL/GenBank/DDBJ databases">
        <authorList>
            <consortium name="DOE Joint Genome Institute"/>
            <person name="Mondo S.J."/>
            <person name="Kjaerbolling I."/>
            <person name="Vesth T.C."/>
            <person name="Frisvad J.C."/>
            <person name="Nybo J.L."/>
            <person name="Theobald S."/>
            <person name="Kuo A."/>
            <person name="Bowyer P."/>
            <person name="Matsuda Y."/>
            <person name="Lyhne E.K."/>
            <person name="Kogle M.E."/>
            <person name="Clum A."/>
            <person name="Lipzen A."/>
            <person name="Salamov A."/>
            <person name="Ngan C.Y."/>
            <person name="Daum C."/>
            <person name="Chiniquy J."/>
            <person name="Barry K."/>
            <person name="LaButti K."/>
            <person name="Haridas S."/>
            <person name="Simmons B.A."/>
            <person name="Magnuson J.K."/>
            <person name="Mortensen U.H."/>
            <person name="Larsen T.O."/>
            <person name="Grigoriev I.V."/>
            <person name="Baker S.E."/>
            <person name="Andersen M.R."/>
            <person name="Nordberg H.P."/>
            <person name="Cantor M.N."/>
            <person name="Hua S.X."/>
        </authorList>
    </citation>
    <scope>NUCLEOTIDE SEQUENCE [LARGE SCALE GENOMIC DNA]</scope>
    <source>
        <strain evidence="9">IBT 19404</strain>
    </source>
</reference>
<feature type="region of interest" description="Disordered" evidence="6">
    <location>
        <begin position="1"/>
        <end position="44"/>
    </location>
</feature>
<evidence type="ECO:0000313" key="8">
    <source>
        <dbReference type="EMBL" id="PLN77177.1"/>
    </source>
</evidence>
<keyword evidence="3 7" id="KW-0812">Transmembrane</keyword>
<evidence type="ECO:0000256" key="3">
    <source>
        <dbReference type="ARBA" id="ARBA00022692"/>
    </source>
</evidence>
<feature type="transmembrane region" description="Helical" evidence="7">
    <location>
        <begin position="516"/>
        <end position="536"/>
    </location>
</feature>
<keyword evidence="2" id="KW-0813">Transport</keyword>
<feature type="transmembrane region" description="Helical" evidence="7">
    <location>
        <begin position="79"/>
        <end position="100"/>
    </location>
</feature>
<keyword evidence="5 7" id="KW-0472">Membrane</keyword>
<evidence type="ECO:0000256" key="1">
    <source>
        <dbReference type="ARBA" id="ARBA00004141"/>
    </source>
</evidence>